<comment type="caution">
    <text evidence="1">The sequence shown here is derived from an EMBL/GenBank/DDBJ whole genome shotgun (WGS) entry which is preliminary data.</text>
</comment>
<name>A0A4S8SR67_AURPU</name>
<accession>A0A4S8SR67</accession>
<sequence length="262" mass="28447">MECGRCRGSQSACGFTPAYNSTLRTSLQLSLLPNNTNSRASLPTMILTRHICRIGPEFHITHTNPSGHTVGADEVKNPWNRVIDSPYPLEPCPLCHDLGNRVDVVVIPGVHALKQPEERTPTFNPSAAPFNPSTAPFTPSRALVPRGFFDGIAGGIAGTVAPRPVPTAPRALVAVPHKAGKACPEAHSECHWHHSQWCHERFYTCAKALRAIKAAAMNHSGYTGAVEGWNAMHAKCVRSEDPEPCDLHSNIYADVYGHDIAR</sequence>
<dbReference type="Proteomes" id="UP000304951">
    <property type="component" value="Unassembled WGS sequence"/>
</dbReference>
<evidence type="ECO:0000313" key="3">
    <source>
        <dbReference type="Proteomes" id="UP000304951"/>
    </source>
</evidence>
<organism evidence="1 3">
    <name type="scientific">Aureobasidium pullulans</name>
    <name type="common">Black yeast</name>
    <name type="synonym">Pullularia pullulans</name>
    <dbReference type="NCBI Taxonomy" id="5580"/>
    <lineage>
        <taxon>Eukaryota</taxon>
        <taxon>Fungi</taxon>
        <taxon>Dikarya</taxon>
        <taxon>Ascomycota</taxon>
        <taxon>Pezizomycotina</taxon>
        <taxon>Dothideomycetes</taxon>
        <taxon>Dothideomycetidae</taxon>
        <taxon>Dothideales</taxon>
        <taxon>Saccotheciaceae</taxon>
        <taxon>Aureobasidium</taxon>
    </lineage>
</organism>
<evidence type="ECO:0000313" key="4">
    <source>
        <dbReference type="Proteomes" id="UP000308802"/>
    </source>
</evidence>
<protein>
    <submittedName>
        <fullName evidence="1">Uncharacterized protein</fullName>
    </submittedName>
</protein>
<evidence type="ECO:0000313" key="1">
    <source>
        <dbReference type="EMBL" id="THV73299.1"/>
    </source>
</evidence>
<dbReference type="AlphaFoldDB" id="A0A4S8SR67"/>
<dbReference type="EMBL" id="QZAO01000629">
    <property type="protein sequence ID" value="THW61699.1"/>
    <property type="molecule type" value="Genomic_DNA"/>
</dbReference>
<dbReference type="Proteomes" id="UP000308802">
    <property type="component" value="Unassembled WGS sequence"/>
</dbReference>
<reference evidence="3 4" key="1">
    <citation type="submission" date="2018-10" db="EMBL/GenBank/DDBJ databases">
        <title>Fifty Aureobasidium pullulans genomes reveal a recombining polyextremotolerant generalist.</title>
        <authorList>
            <person name="Gostincar C."/>
            <person name="Turk M."/>
            <person name="Zajc J."/>
            <person name="Gunde-Cimerman N."/>
        </authorList>
    </citation>
    <scope>NUCLEOTIDE SEQUENCE [LARGE SCALE GENOMIC DNA]</scope>
    <source>
        <strain evidence="2 4">EXF-10659</strain>
        <strain evidence="1 3">EXF-11900</strain>
    </source>
</reference>
<gene>
    <name evidence="2" type="ORF">D6D19_09923</name>
    <name evidence="1" type="ORF">D6D28_03367</name>
</gene>
<evidence type="ECO:0000313" key="2">
    <source>
        <dbReference type="EMBL" id="THW61699.1"/>
    </source>
</evidence>
<dbReference type="EMBL" id="QZAF01000096">
    <property type="protein sequence ID" value="THV73299.1"/>
    <property type="molecule type" value="Genomic_DNA"/>
</dbReference>
<proteinExistence type="predicted"/>